<dbReference type="InterPro" id="IPR041881">
    <property type="entry name" value="PqqD_sf"/>
</dbReference>
<organism evidence="4 5">
    <name type="scientific">Prauserella flavalba</name>
    <dbReference type="NCBI Taxonomy" id="1477506"/>
    <lineage>
        <taxon>Bacteria</taxon>
        <taxon>Bacillati</taxon>
        <taxon>Actinomycetota</taxon>
        <taxon>Actinomycetes</taxon>
        <taxon>Pseudonocardiales</taxon>
        <taxon>Pseudonocardiaceae</taxon>
        <taxon>Prauserella</taxon>
    </lineage>
</organism>
<evidence type="ECO:0000313" key="4">
    <source>
        <dbReference type="EMBL" id="PXY37019.1"/>
    </source>
</evidence>
<proteinExistence type="predicted"/>
<dbReference type="Gene3D" id="1.10.10.1150">
    <property type="entry name" value="Coenzyme PQQ synthesis protein D (PqqD)"/>
    <property type="match status" value="1"/>
</dbReference>
<dbReference type="RefSeq" id="WP_110337423.1">
    <property type="nucleotide sequence ID" value="NZ_JBHVKT010000003.1"/>
</dbReference>
<evidence type="ECO:0000256" key="3">
    <source>
        <dbReference type="ARBA" id="ARBA00022905"/>
    </source>
</evidence>
<evidence type="ECO:0000313" key="5">
    <source>
        <dbReference type="Proteomes" id="UP000247892"/>
    </source>
</evidence>
<keyword evidence="5" id="KW-1185">Reference proteome</keyword>
<dbReference type="GO" id="GO:0048038">
    <property type="term" value="F:quinone binding"/>
    <property type="evidence" value="ECO:0007669"/>
    <property type="project" value="InterPro"/>
</dbReference>
<dbReference type="Proteomes" id="UP000247892">
    <property type="component" value="Unassembled WGS sequence"/>
</dbReference>
<evidence type="ECO:0000256" key="2">
    <source>
        <dbReference type="ARBA" id="ARBA00011741"/>
    </source>
</evidence>
<accession>A0A318MDR6</accession>
<dbReference type="InterPro" id="IPR008792">
    <property type="entry name" value="PQQD"/>
</dbReference>
<evidence type="ECO:0000256" key="1">
    <source>
        <dbReference type="ARBA" id="ARBA00004886"/>
    </source>
</evidence>
<dbReference type="Pfam" id="PF05402">
    <property type="entry name" value="PqqD"/>
    <property type="match status" value="1"/>
</dbReference>
<comment type="subunit">
    <text evidence="2">Monomer. Interacts with PqqE.</text>
</comment>
<reference evidence="4 5" key="1">
    <citation type="submission" date="2016-07" db="EMBL/GenBank/DDBJ databases">
        <title>Draft genome sequence of Prauserella sp. YIM 121212, isolated from alkaline soil.</title>
        <authorList>
            <person name="Ruckert C."/>
            <person name="Albersmeier A."/>
            <person name="Jiang C.-L."/>
            <person name="Jiang Y."/>
            <person name="Kalinowski J."/>
            <person name="Schneider O."/>
            <person name="Winkler A."/>
            <person name="Zotchev S.B."/>
        </authorList>
    </citation>
    <scope>NUCLEOTIDE SEQUENCE [LARGE SCALE GENOMIC DNA]</scope>
    <source>
        <strain evidence="4 5">YIM 121212</strain>
    </source>
</reference>
<comment type="caution">
    <text evidence="4">The sequence shown here is derived from an EMBL/GenBank/DDBJ whole genome shotgun (WGS) entry which is preliminary data.</text>
</comment>
<sequence length="102" mass="11421">MYPGTTGTRPATELSTSDRPRLARHVRLSFCRTRQRPILQLPETVVVLNRSGADILELCDGRHTVAEIVAGLGARYQTVPGDEVRRFLTRLVARHWVELADG</sequence>
<dbReference type="UniPathway" id="UPA00539"/>
<protein>
    <submittedName>
        <fullName evidence="4">Pyrroloquinoline quinone biosynthesis protein PqqD</fullName>
    </submittedName>
</protein>
<dbReference type="NCBIfam" id="TIGR03859">
    <property type="entry name" value="PQQ_PqqD"/>
    <property type="match status" value="1"/>
</dbReference>
<name>A0A318MDR6_9PSEU</name>
<dbReference type="OrthoDB" id="7995890at2"/>
<gene>
    <name evidence="4" type="ORF">BA062_15770</name>
</gene>
<keyword evidence="3" id="KW-0884">PQQ biosynthesis</keyword>
<dbReference type="AlphaFoldDB" id="A0A318MDR6"/>
<comment type="pathway">
    <text evidence="1">Cofactor biosynthesis; pyrroloquinoline quinone biosynthesis.</text>
</comment>
<dbReference type="InterPro" id="IPR022479">
    <property type="entry name" value="PqqD_bac"/>
</dbReference>
<dbReference type="GO" id="GO:0018189">
    <property type="term" value="P:pyrroloquinoline quinone biosynthetic process"/>
    <property type="evidence" value="ECO:0007669"/>
    <property type="project" value="UniProtKB-UniPathway"/>
</dbReference>
<dbReference type="EMBL" id="MASU01000005">
    <property type="protein sequence ID" value="PXY37019.1"/>
    <property type="molecule type" value="Genomic_DNA"/>
</dbReference>